<proteinExistence type="predicted"/>
<dbReference type="Pfam" id="PF13503">
    <property type="entry name" value="DUF4123"/>
    <property type="match status" value="1"/>
</dbReference>
<accession>A3KB08</accession>
<comment type="caution">
    <text evidence="2">The sequence shown here is derived from an EMBL/GenBank/DDBJ whole genome shotgun (WGS) entry which is preliminary data.</text>
</comment>
<dbReference type="AlphaFoldDB" id="A3KB08"/>
<sequence length="195" mass="21925">MNDVVIHMSDPADSADEALAMALEKACGPDQTAYLLIDASKSPATQCIIETMTDDALCLFDGQAFDDLAAYAPWLVPLTGSGLRVFEWFMEEGWNKDWGLFLIAGQDAKKVKTSLKRSLRVKTEDDKELFFKFYRPSVFNTYLPAMEPEQCAYVLRDLAQVWAEDSDNPQLVHRYAIREGTLRRADLSLTVAEDA</sequence>
<name>A3KB08_SAGS3</name>
<dbReference type="RefSeq" id="WP_005864107.1">
    <property type="nucleotide sequence ID" value="NZ_AAYA01000028.1"/>
</dbReference>
<dbReference type="InterPro" id="IPR025391">
    <property type="entry name" value="DUF4123"/>
</dbReference>
<reference evidence="2 3" key="1">
    <citation type="submission" date="2006-06" db="EMBL/GenBank/DDBJ databases">
        <authorList>
            <person name="Moran M.A."/>
            <person name="Ferriera S."/>
            <person name="Johnson J."/>
            <person name="Kravitz S."/>
            <person name="Beeson K."/>
            <person name="Sutton G."/>
            <person name="Rogers Y.-H."/>
            <person name="Friedman R."/>
            <person name="Frazier M."/>
            <person name="Venter J.C."/>
        </authorList>
    </citation>
    <scope>NUCLEOTIDE SEQUENCE [LARGE SCALE GENOMIC DNA]</scope>
    <source>
        <strain evidence="2 3">E-37</strain>
    </source>
</reference>
<organism evidence="2 3">
    <name type="scientific">Sagittula stellata (strain ATCC 700073 / DSM 11524 / E-37)</name>
    <dbReference type="NCBI Taxonomy" id="388399"/>
    <lineage>
        <taxon>Bacteria</taxon>
        <taxon>Pseudomonadati</taxon>
        <taxon>Pseudomonadota</taxon>
        <taxon>Alphaproteobacteria</taxon>
        <taxon>Rhodobacterales</taxon>
        <taxon>Roseobacteraceae</taxon>
        <taxon>Sagittula</taxon>
    </lineage>
</organism>
<dbReference type="Proteomes" id="UP000005713">
    <property type="component" value="Unassembled WGS sequence"/>
</dbReference>
<feature type="domain" description="DUF4123" evidence="1">
    <location>
        <begin position="34"/>
        <end position="151"/>
    </location>
</feature>
<dbReference type="EMBL" id="AAYA01000028">
    <property type="protein sequence ID" value="EBA05634.1"/>
    <property type="molecule type" value="Genomic_DNA"/>
</dbReference>
<evidence type="ECO:0000313" key="2">
    <source>
        <dbReference type="EMBL" id="EBA05634.1"/>
    </source>
</evidence>
<dbReference type="eggNOG" id="COG1716">
    <property type="taxonomic scope" value="Bacteria"/>
</dbReference>
<gene>
    <name evidence="2" type="ORF">SSE37_03390</name>
</gene>
<evidence type="ECO:0000313" key="3">
    <source>
        <dbReference type="Proteomes" id="UP000005713"/>
    </source>
</evidence>
<protein>
    <recommendedName>
        <fullName evidence="1">DUF4123 domain-containing protein</fullName>
    </recommendedName>
</protein>
<dbReference type="OrthoDB" id="6431152at2"/>
<keyword evidence="3" id="KW-1185">Reference proteome</keyword>
<evidence type="ECO:0000259" key="1">
    <source>
        <dbReference type="Pfam" id="PF13503"/>
    </source>
</evidence>